<evidence type="ECO:0000256" key="2">
    <source>
        <dbReference type="ARBA" id="ARBA00010790"/>
    </source>
</evidence>
<dbReference type="SUPFAM" id="SSF54373">
    <property type="entry name" value="FAD-linked reductases, C-terminal domain"/>
    <property type="match status" value="1"/>
</dbReference>
<dbReference type="Gene3D" id="3.50.50.60">
    <property type="entry name" value="FAD/NAD(P)-binding domain"/>
    <property type="match status" value="1"/>
</dbReference>
<comment type="cofactor">
    <cofactor evidence="1 6">
        <name>FAD</name>
        <dbReference type="ChEBI" id="CHEBI:57692"/>
    </cofactor>
</comment>
<dbReference type="AlphaFoldDB" id="A0A553WCJ0"/>
<evidence type="ECO:0000313" key="9">
    <source>
        <dbReference type="Proteomes" id="UP000320160"/>
    </source>
</evidence>
<keyword evidence="4 6" id="KW-0274">FAD</keyword>
<evidence type="ECO:0000256" key="6">
    <source>
        <dbReference type="PIRSR" id="PIRSR000137-2"/>
    </source>
</evidence>
<name>A0A553WCJ0_9SPHN</name>
<dbReference type="GO" id="GO:0016614">
    <property type="term" value="F:oxidoreductase activity, acting on CH-OH group of donors"/>
    <property type="evidence" value="ECO:0007669"/>
    <property type="project" value="InterPro"/>
</dbReference>
<dbReference type="RefSeq" id="WP_143777629.1">
    <property type="nucleotide sequence ID" value="NZ_VKKU01000002.1"/>
</dbReference>
<dbReference type="Pfam" id="PF00732">
    <property type="entry name" value="GMC_oxred_N"/>
    <property type="match status" value="1"/>
</dbReference>
<protein>
    <recommendedName>
        <fullName evidence="7">Glucose-methanol-choline oxidoreductase N-terminal domain-containing protein</fullName>
    </recommendedName>
</protein>
<dbReference type="EMBL" id="VKKU01000002">
    <property type="protein sequence ID" value="TSB02411.1"/>
    <property type="molecule type" value="Genomic_DNA"/>
</dbReference>
<evidence type="ECO:0000256" key="3">
    <source>
        <dbReference type="ARBA" id="ARBA00022630"/>
    </source>
</evidence>
<dbReference type="InterPro" id="IPR007867">
    <property type="entry name" value="GMC_OxRtase_C"/>
</dbReference>
<dbReference type="PANTHER" id="PTHR11552:SF147">
    <property type="entry name" value="CHOLINE DEHYDROGENASE, MITOCHONDRIAL"/>
    <property type="match status" value="1"/>
</dbReference>
<evidence type="ECO:0000259" key="7">
    <source>
        <dbReference type="PROSITE" id="PS00624"/>
    </source>
</evidence>
<keyword evidence="9" id="KW-1185">Reference proteome</keyword>
<accession>A0A553WCJ0</accession>
<sequence>MISDYIIVGAGTAGSVLANRLSANGRNRVLLIEAGGKPRNPFVKVPAGFTKLFKGRNDWNYQSVSQCESMRSIYIPRGRMLGGSSNMNALIHQWGHPADFDEWGQFGATGWGWSDVTPVFQQLDNEVEHGVNENAHPAATEFVDSARRIIGNSADSYNGGAFEGAWIVESNIRNGKRHSIYHSHLVPALNRPNLVTLTNMMVESLIIEQGKAVGVMMNSAQGRVSALAKAGVIVTAGAIETPALLIRSGIGDGTTLQKLGIEVAVNSPHVGQHLQDHPMVVPVFKTNHNETYKSAESPKNLLNYLFRKRGPLASNVAEAIAFARSTPKLLAPDIELIFAPLEWREEALKPPLVDGFAIGVAVVAPHSRGSVTVSTRHVEIAPKIDFGLFSDREGLDRKAILAGVELARKVAAQPPFSTQISTEHFPGAHINDYDTLFAEICHNVQTVYHPAGTCRMGDKEQGVVSSNLRVHGCDQLWVADASVMPSLVRGHPNAAVAMIATRAAEFIAREAR</sequence>
<dbReference type="PANTHER" id="PTHR11552">
    <property type="entry name" value="GLUCOSE-METHANOL-CHOLINE GMC OXIDOREDUCTASE"/>
    <property type="match status" value="1"/>
</dbReference>
<dbReference type="InterPro" id="IPR000172">
    <property type="entry name" value="GMC_OxRdtase_N"/>
</dbReference>
<gene>
    <name evidence="8" type="ORF">FOM92_15075</name>
</gene>
<dbReference type="InterPro" id="IPR036188">
    <property type="entry name" value="FAD/NAD-bd_sf"/>
</dbReference>
<reference evidence="8 9" key="1">
    <citation type="submission" date="2019-07" db="EMBL/GenBank/DDBJ databases">
        <authorList>
            <person name="Park M."/>
        </authorList>
    </citation>
    <scope>NUCLEOTIDE SEQUENCE [LARGE SCALE GENOMIC DNA]</scope>
    <source>
        <strain evidence="8 9">KCTC32445</strain>
    </source>
</reference>
<feature type="binding site" evidence="6">
    <location>
        <position position="202"/>
    </location>
    <ligand>
        <name>FAD</name>
        <dbReference type="ChEBI" id="CHEBI:57692"/>
    </ligand>
</feature>
<dbReference type="OrthoDB" id="9798604at2"/>
<dbReference type="InterPro" id="IPR012132">
    <property type="entry name" value="GMC_OxRdtase"/>
</dbReference>
<dbReference type="GO" id="GO:0050660">
    <property type="term" value="F:flavin adenine dinucleotide binding"/>
    <property type="evidence" value="ECO:0007669"/>
    <property type="project" value="InterPro"/>
</dbReference>
<evidence type="ECO:0000313" key="8">
    <source>
        <dbReference type="EMBL" id="TSB02411.1"/>
    </source>
</evidence>
<feature type="active site" description="Proton acceptor" evidence="5">
    <location>
        <position position="491"/>
    </location>
</feature>
<dbReference type="PIRSF" id="PIRSF000137">
    <property type="entry name" value="Alcohol_oxidase"/>
    <property type="match status" value="1"/>
</dbReference>
<evidence type="ECO:0000256" key="5">
    <source>
        <dbReference type="PIRSR" id="PIRSR000137-1"/>
    </source>
</evidence>
<comment type="caution">
    <text evidence="8">The sequence shown here is derived from an EMBL/GenBank/DDBJ whole genome shotgun (WGS) entry which is preliminary data.</text>
</comment>
<keyword evidence="3" id="KW-0285">Flavoprotein</keyword>
<comment type="similarity">
    <text evidence="2">Belongs to the GMC oxidoreductase family.</text>
</comment>
<dbReference type="SUPFAM" id="SSF51905">
    <property type="entry name" value="FAD/NAD(P)-binding domain"/>
    <property type="match status" value="1"/>
</dbReference>
<feature type="domain" description="Glucose-methanol-choline oxidoreductase N-terminal" evidence="7">
    <location>
        <begin position="237"/>
        <end position="251"/>
    </location>
</feature>
<evidence type="ECO:0000256" key="1">
    <source>
        <dbReference type="ARBA" id="ARBA00001974"/>
    </source>
</evidence>
<proteinExistence type="inferred from homology"/>
<feature type="active site" description="Proton donor" evidence="5">
    <location>
        <position position="449"/>
    </location>
</feature>
<dbReference type="PROSITE" id="PS00624">
    <property type="entry name" value="GMC_OXRED_2"/>
    <property type="match status" value="1"/>
</dbReference>
<evidence type="ECO:0000256" key="4">
    <source>
        <dbReference type="ARBA" id="ARBA00022827"/>
    </source>
</evidence>
<organism evidence="8 9">
    <name type="scientific">Sphingorhabdus contaminans</name>
    <dbReference type="NCBI Taxonomy" id="1343899"/>
    <lineage>
        <taxon>Bacteria</taxon>
        <taxon>Pseudomonadati</taxon>
        <taxon>Pseudomonadota</taxon>
        <taxon>Alphaproteobacteria</taxon>
        <taxon>Sphingomonadales</taxon>
        <taxon>Sphingomonadaceae</taxon>
        <taxon>Sphingorhabdus</taxon>
    </lineage>
</organism>
<dbReference type="Gene3D" id="3.30.560.10">
    <property type="entry name" value="Glucose Oxidase, domain 3"/>
    <property type="match status" value="1"/>
</dbReference>
<dbReference type="Pfam" id="PF05199">
    <property type="entry name" value="GMC_oxred_C"/>
    <property type="match status" value="1"/>
</dbReference>
<dbReference type="Proteomes" id="UP000320160">
    <property type="component" value="Unassembled WGS sequence"/>
</dbReference>